<feature type="domain" description="Fibronectin type-III" evidence="3">
    <location>
        <begin position="1530"/>
        <end position="1621"/>
    </location>
</feature>
<dbReference type="InterPro" id="IPR045474">
    <property type="entry name" value="GEVED"/>
</dbReference>
<gene>
    <name evidence="4" type="ORF">GQN54_08985</name>
</gene>
<dbReference type="Proteomes" id="UP000470771">
    <property type="component" value="Unassembled WGS sequence"/>
</dbReference>
<proteinExistence type="predicted"/>
<feature type="domain" description="Fibronectin type-III" evidence="3">
    <location>
        <begin position="179"/>
        <end position="273"/>
    </location>
</feature>
<dbReference type="Pfam" id="PF20009">
    <property type="entry name" value="GEVED"/>
    <property type="match status" value="1"/>
</dbReference>
<feature type="domain" description="MAM" evidence="2">
    <location>
        <begin position="1627"/>
        <end position="1814"/>
    </location>
</feature>
<dbReference type="InterPro" id="IPR006626">
    <property type="entry name" value="PbH1"/>
</dbReference>
<dbReference type="Gene3D" id="2.60.120.200">
    <property type="match status" value="3"/>
</dbReference>
<dbReference type="CDD" id="cd00063">
    <property type="entry name" value="FN3"/>
    <property type="match status" value="3"/>
</dbReference>
<evidence type="ECO:0000259" key="2">
    <source>
        <dbReference type="PROSITE" id="PS50060"/>
    </source>
</evidence>
<dbReference type="SMART" id="SM00710">
    <property type="entry name" value="PbH1"/>
    <property type="match status" value="6"/>
</dbReference>
<keyword evidence="1" id="KW-0732">Signal</keyword>
<feature type="domain" description="MAM" evidence="2">
    <location>
        <begin position="511"/>
        <end position="682"/>
    </location>
</feature>
<protein>
    <submittedName>
        <fullName evidence="4">T9SS type A sorting domain-containing protein</fullName>
    </submittedName>
</protein>
<feature type="domain" description="Fibronectin type-III" evidence="3">
    <location>
        <begin position="682"/>
        <end position="771"/>
    </location>
</feature>
<dbReference type="InterPro" id="IPR011050">
    <property type="entry name" value="Pectin_lyase_fold/virulence"/>
</dbReference>
<dbReference type="InterPro" id="IPR013783">
    <property type="entry name" value="Ig-like_fold"/>
</dbReference>
<organism evidence="4 5">
    <name type="scientific">Acidiluteibacter ferrifornacis</name>
    <dbReference type="NCBI Taxonomy" id="2692424"/>
    <lineage>
        <taxon>Bacteria</taxon>
        <taxon>Pseudomonadati</taxon>
        <taxon>Bacteroidota</taxon>
        <taxon>Flavobacteriia</taxon>
        <taxon>Flavobacteriales</taxon>
        <taxon>Cryomorphaceae</taxon>
        <taxon>Acidiluteibacter</taxon>
    </lineage>
</organism>
<sequence length="2405" mass="254070">MKKLSLLISAFILSIIMYGQVLNEGFEGTFPPTGWTLDTISGNASWVASANNNNSTVSARTGSNMAYFYSGNYNDDQTLLITPSFDISTTSSPELRFFHTQVDWSGDQDSLRVFYKTSAAGTWTLLASYTNAQLSWIERVLPLPAPSNDYYIAFEGTSGYGRGVTIDDVTVGAAPSCLAPMANSSTYSLTSNSAGVSWIENGTATSWRVEWDTAGYAAGTARNSMVVVSDTFLLITGLTAETGYDWKVKALCSPTDSSVFSNSSFFTGYCAVGSSSGDYISSITSVGASQNISYTASSQPSGAYSNETSQLFSSFQGATFDVNTNYVGGNNGVNIWVDWNNDLDFDDAGEIIGNSSGASAHTISVTMPAMAPVGTYRMRIRAQWGVTSPPSCGIVNYGSTVDFELNLTAPPACLTPSPAAETGLSATSATLNWVENGFATQWEIEWDTAGFTLGTGNSVIVNTDTFTTIMALSAQSTYNWYVRAICGSNDTSGWTSVSTFNTPCAPILAPFTESFDNTTVPNCWSRYQVTGSGWVFGTPGFSWNNSGCPSSTPADHTGNSGNYAALDFSVPDAGVVLELPTIDVSALNNPMLSFYFQMCGQGYSPLNVLFIEAYDGTNWNIVTTIQQGTTGWELFEFVVSSAIINTNQVKLRFRAEDGGGVQYYGDMAIDDVSIIEAPSCPDPTNLSALIASNTSADLSWTENGSATTWRVEYGAPGFTPGTGTQTGLVGNPFTLTGLNTNNSYDYYVRSICGASDSSQLVGPFTFTVGMPLSGIYTIDSSMSTNGTNFQNFTDFTAVINHFGVAGQVTVNVVAGSGPYNEQVIFNTIPGVSATNSVTINGNNNTINYEAVSGDYRQLGFDGSEYITVRNLNITSLSTTYGYGVHFTNGASNIFIDSCNFDLSSITSTSSSNSGGAISSSSVTSTTGGAGSNYITIANSTFDGGSGAGMYYGMRFNGASSSAMDSNIRIINNQISNFYIYGIALDDVSASYIEGNDVNRASKISVSSFYGLYTTGGCERDTINANAFHDSHTSASSLTGLSYVIYNSANDAPASGPNIFVNNLIYNINSNGTTYAIYNSGSDYQYYVHNTVSLDDPNATGGTTRGVYQTTAATGVLVQNNIISITKGGSGVKHGLYFNTSTSSIISDYNDIYVNSSGTGAQYYGYTGGNKSSLADWQASSYGLNSLDVDPLFVSNVSDLTPGNPLINNMGTNLGVPTDFYGVARTATPDLGAIEFVPPACIQPSMASASAIGTDSAIVSWVEGGNATKWEVQFGITGFTLGSGISTIVNVDTFMIINGLTSNTSYDFYVRAICGSSDSSAWTSATTFSTLFQTCGPSSATTLPFIEGWENLNDTATGPANIICNPDYTWYILSNDPNGRARYGTAAVLASSGSGAITLDAITTSAVIANDLILTLDIAAYSSATDLELLFDYANHGEENQANDSVWIRGSQSDSWVGVYDLYANRPSTGAYASVGPIDIDAVLTAAGQTVSSTFQVRFGQEDNFPATSPTASDGFSFDNISVRQTPLCLAPTTLFTSVITATSADFSWTDPNASAAPNYQYSYGPVGFTAGQGTQMVVASDSVTVSGLAAATTYDWYVRSLCGGTDTSAWSSVSTFTTSCATFTAPYTQTFDGNTTPICWSQSAVLDGPWVFGGPGFSWNTLGCSFVPTDHTGNSGSFAALDFSGSGVTDVVLEMPVVDVSTLTNPYLEFYFVMCGTGYTPINKLYVEAFNGTSFVAIDSIQQGTNGWKSFGYDLTNFKYNTNDVKVRFRASSGSNTVTMYLGDQAIDDVSIKEAPADNLAVTAVVNPNSGCGLSATSTVEMTIANLGAVAQSNFSVGYAVNGVSITPETYTGTIAPNTSANYTFTTPANLSAGGTYVIDAYTSLANDYDMSNDTMTKTVISLTSVSTFPYSESFETNAGGWIAGGVNSSWALGTPTGSLIDTASNGTQAWVTNLTGNYGASEFAYVNSPCFDFTSVANPYLELDIFYDIEFQWDGALIQASSDQGVTWSTVGAQGDTVNWYNDTADAVAAVDPTGQSWTGDATLGSQGWITAKHAIDGMGGLPSVQIRVLFISDGSVFAEGFAFDNVKIYDKAPPVATLPYYPIGTINTVDPITGVADSIGVNCWTSGTVAGVDLDGNAGLSFTIIDQVGSSPQGINIFNFNDVSNYVVNEGDSIMVRGGILQFNGLTELSPDSIRIIATGRSLPPHQLVTSLSEATESQLIEVRDFVVITPSGSGSYNMTATNGTDTITIRVDADTDVNDSLSVAGRALVAGDTICSLKGIGGQFDSSNPYTSGYQIFPMRFSDIDTTSCLTITGIVQKDETGSTINFYPNPNKGQFKLSISGVNANHSTLDIVNINGQIVHSENLIINGSLSKDISINVEKGVYFVRLINENGVKVEKLIVE</sequence>
<dbReference type="SUPFAM" id="SSF49899">
    <property type="entry name" value="Concanavalin A-like lectins/glucanases"/>
    <property type="match status" value="3"/>
</dbReference>
<dbReference type="Pfam" id="PF00629">
    <property type="entry name" value="MAM"/>
    <property type="match status" value="1"/>
</dbReference>
<dbReference type="EMBL" id="WWNE01000007">
    <property type="protein sequence ID" value="NBG66250.1"/>
    <property type="molecule type" value="Genomic_DNA"/>
</dbReference>
<dbReference type="InterPro" id="IPR036116">
    <property type="entry name" value="FN3_sf"/>
</dbReference>
<evidence type="ECO:0000313" key="5">
    <source>
        <dbReference type="Proteomes" id="UP000470771"/>
    </source>
</evidence>
<dbReference type="GO" id="GO:0016020">
    <property type="term" value="C:membrane"/>
    <property type="evidence" value="ECO:0007669"/>
    <property type="project" value="InterPro"/>
</dbReference>
<dbReference type="GO" id="GO:0004553">
    <property type="term" value="F:hydrolase activity, hydrolyzing O-glycosyl compounds"/>
    <property type="evidence" value="ECO:0007669"/>
    <property type="project" value="UniProtKB-ARBA"/>
</dbReference>
<dbReference type="NCBIfam" id="TIGR04183">
    <property type="entry name" value="Por_Secre_tail"/>
    <property type="match status" value="1"/>
</dbReference>
<dbReference type="SMART" id="SM00137">
    <property type="entry name" value="MAM"/>
    <property type="match status" value="1"/>
</dbReference>
<dbReference type="RefSeq" id="WP_160633209.1">
    <property type="nucleotide sequence ID" value="NZ_WWNE01000007.1"/>
</dbReference>
<dbReference type="PROSITE" id="PS50853">
    <property type="entry name" value="FN3"/>
    <property type="match status" value="5"/>
</dbReference>
<evidence type="ECO:0000313" key="4">
    <source>
        <dbReference type="EMBL" id="NBG66250.1"/>
    </source>
</evidence>
<dbReference type="Gene3D" id="2.60.40.10">
    <property type="entry name" value="Immunoglobulins"/>
    <property type="match status" value="6"/>
</dbReference>
<dbReference type="GO" id="GO:0005975">
    <property type="term" value="P:carbohydrate metabolic process"/>
    <property type="evidence" value="ECO:0007669"/>
    <property type="project" value="UniProtKB-ARBA"/>
</dbReference>
<accession>A0A6N9NLY8</accession>
<dbReference type="SUPFAM" id="SSF49265">
    <property type="entry name" value="Fibronectin type III"/>
    <property type="match status" value="4"/>
</dbReference>
<feature type="domain" description="Fibronectin type-III" evidence="3">
    <location>
        <begin position="1242"/>
        <end position="1332"/>
    </location>
</feature>
<reference evidence="4 5" key="1">
    <citation type="submission" date="2019-12" db="EMBL/GenBank/DDBJ databases">
        <authorList>
            <person name="Zhao J."/>
        </authorList>
    </citation>
    <scope>NUCLEOTIDE SEQUENCE [LARGE SCALE GENOMIC DNA]</scope>
    <source>
        <strain evidence="4 5">S-15</strain>
    </source>
</reference>
<name>A0A6N9NLY8_9FLAO</name>
<dbReference type="InterPro" id="IPR000998">
    <property type="entry name" value="MAM_dom"/>
</dbReference>
<evidence type="ECO:0000256" key="1">
    <source>
        <dbReference type="ARBA" id="ARBA00022729"/>
    </source>
</evidence>
<dbReference type="InterPro" id="IPR013320">
    <property type="entry name" value="ConA-like_dom_sf"/>
</dbReference>
<comment type="caution">
    <text evidence="4">The sequence shown here is derived from an EMBL/GenBank/DDBJ whole genome shotgun (WGS) entry which is preliminary data.</text>
</comment>
<dbReference type="InterPro" id="IPR026444">
    <property type="entry name" value="Secre_tail"/>
</dbReference>
<dbReference type="InterPro" id="IPR003961">
    <property type="entry name" value="FN3_dom"/>
</dbReference>
<feature type="domain" description="Fibronectin type-III" evidence="3">
    <location>
        <begin position="415"/>
        <end position="505"/>
    </location>
</feature>
<dbReference type="PROSITE" id="PS50060">
    <property type="entry name" value="MAM_2"/>
    <property type="match status" value="3"/>
</dbReference>
<dbReference type="SMART" id="SM00060">
    <property type="entry name" value="FN3"/>
    <property type="match status" value="5"/>
</dbReference>
<dbReference type="SUPFAM" id="SSF51126">
    <property type="entry name" value="Pectin lyase-like"/>
    <property type="match status" value="1"/>
</dbReference>
<keyword evidence="5" id="KW-1185">Reference proteome</keyword>
<evidence type="ECO:0000259" key="3">
    <source>
        <dbReference type="PROSITE" id="PS50853"/>
    </source>
</evidence>
<feature type="domain" description="MAM" evidence="2">
    <location>
        <begin position="22"/>
        <end position="179"/>
    </location>
</feature>
<dbReference type="Pfam" id="PF18962">
    <property type="entry name" value="Por_Secre_tail"/>
    <property type="match status" value="1"/>
</dbReference>